<dbReference type="FunFam" id="3.40.50.2000:FF:000071">
    <property type="entry name" value="Glycosyltransferase"/>
    <property type="match status" value="1"/>
</dbReference>
<dbReference type="InterPro" id="IPR002213">
    <property type="entry name" value="UDP_glucos_trans"/>
</dbReference>
<evidence type="ECO:0000256" key="3">
    <source>
        <dbReference type="ARBA" id="ARBA00022679"/>
    </source>
</evidence>
<sequence>MASPDDQLHFILIPLMAQGHMIPMIDMARLFAQRGVIVTLVTTPLNAFRFESTIDRATKSGLQIRLIQLRFPCAEAGLPEGCENLDTLPSPDMGKQFYVATSMLQQPLEQLLGELKPLPSCMISGTTFPWTSHIARKLQIPRLVFHGTSCFTLSCSHNLLHYKVNESVTSESESLVVPGVPDRIEFTKAQLPGIFNVPQDYQDLRNQMREADRTSYGVVVNSFYELEPGYVKEYQKAKGNKGAQLSSLRLSWKPLSLNAFTTNRAWARFRSIEPAIHLGDRTPKSSDFGKWLSEEGFEERTRGRGMLIRGWAPQVLILSHPATGGFLTHCGWNSTLEGVCAGVPMITWPLSSDQFYNEKIAVQIWRIGVRMGVEISARWGEEEKAVGVLVKREEIKKAVEQLMEEGEEGKERRKRARELGEMANRAIEVGGSSHFSMTLLIQDIRLLQASSKQSNQCNTDKVPIAKN</sequence>
<dbReference type="AlphaFoldDB" id="A0A834Y8G8"/>
<dbReference type="PROSITE" id="PS00375">
    <property type="entry name" value="UDPGT"/>
    <property type="match status" value="1"/>
</dbReference>
<keyword evidence="8" id="KW-1185">Reference proteome</keyword>
<dbReference type="Pfam" id="PF00201">
    <property type="entry name" value="UDPGT"/>
    <property type="match status" value="1"/>
</dbReference>
<dbReference type="InterPro" id="IPR035595">
    <property type="entry name" value="UDP_glycos_trans_CS"/>
</dbReference>
<evidence type="ECO:0000313" key="8">
    <source>
        <dbReference type="Proteomes" id="UP000655225"/>
    </source>
</evidence>
<comment type="caution">
    <text evidence="7">The sequence shown here is derived from an EMBL/GenBank/DDBJ whole genome shotgun (WGS) entry which is preliminary data.</text>
</comment>
<dbReference type="OrthoDB" id="5835829at2759"/>
<accession>A0A834Y8G8</accession>
<keyword evidence="2 4" id="KW-0328">Glycosyltransferase</keyword>
<dbReference type="Gene3D" id="3.40.50.2000">
    <property type="entry name" value="Glycogen Phosphorylase B"/>
    <property type="match status" value="2"/>
</dbReference>
<dbReference type="FunFam" id="3.40.50.2000:FF:000431">
    <property type="entry name" value="UDP-glycosyltransferase 90A1"/>
    <property type="match status" value="1"/>
</dbReference>
<feature type="coiled-coil region" evidence="6">
    <location>
        <begin position="392"/>
        <end position="419"/>
    </location>
</feature>
<dbReference type="PANTHER" id="PTHR48047">
    <property type="entry name" value="GLYCOSYLTRANSFERASE"/>
    <property type="match status" value="1"/>
</dbReference>
<keyword evidence="3 4" id="KW-0808">Transferase</keyword>
<comment type="similarity">
    <text evidence="1 4">Belongs to the UDP-glycosyltransferase family.</text>
</comment>
<dbReference type="SUPFAM" id="SSF53756">
    <property type="entry name" value="UDP-Glycosyltransferase/glycogen phosphorylase"/>
    <property type="match status" value="1"/>
</dbReference>
<evidence type="ECO:0000313" key="7">
    <source>
        <dbReference type="EMBL" id="KAF8365167.1"/>
    </source>
</evidence>
<organism evidence="7 8">
    <name type="scientific">Tetracentron sinense</name>
    <name type="common">Spur-leaf</name>
    <dbReference type="NCBI Taxonomy" id="13715"/>
    <lineage>
        <taxon>Eukaryota</taxon>
        <taxon>Viridiplantae</taxon>
        <taxon>Streptophyta</taxon>
        <taxon>Embryophyta</taxon>
        <taxon>Tracheophyta</taxon>
        <taxon>Spermatophyta</taxon>
        <taxon>Magnoliopsida</taxon>
        <taxon>Trochodendrales</taxon>
        <taxon>Trochodendraceae</taxon>
        <taxon>Tetracentron</taxon>
    </lineage>
</organism>
<evidence type="ECO:0000256" key="5">
    <source>
        <dbReference type="RuleBase" id="RU362057"/>
    </source>
</evidence>
<protein>
    <recommendedName>
        <fullName evidence="5">Glycosyltransferase</fullName>
        <ecNumber evidence="5">2.4.1.-</ecNumber>
    </recommendedName>
</protein>
<dbReference type="EMBL" id="JABCRI010000984">
    <property type="protein sequence ID" value="KAF8365167.1"/>
    <property type="molecule type" value="Genomic_DNA"/>
</dbReference>
<dbReference type="Proteomes" id="UP000655225">
    <property type="component" value="Unassembled WGS sequence"/>
</dbReference>
<dbReference type="OMA" id="HENAPSD"/>
<proteinExistence type="inferred from homology"/>
<dbReference type="EC" id="2.4.1.-" evidence="5"/>
<dbReference type="GO" id="GO:0035251">
    <property type="term" value="F:UDP-glucosyltransferase activity"/>
    <property type="evidence" value="ECO:0007669"/>
    <property type="project" value="TreeGrafter"/>
</dbReference>
<dbReference type="PANTHER" id="PTHR48047:SF182">
    <property type="entry name" value="GLYCOSYLTRANSFERASE"/>
    <property type="match status" value="1"/>
</dbReference>
<evidence type="ECO:0000256" key="1">
    <source>
        <dbReference type="ARBA" id="ARBA00009995"/>
    </source>
</evidence>
<keyword evidence="6" id="KW-0175">Coiled coil</keyword>
<name>A0A834Y8G8_TETSI</name>
<dbReference type="CDD" id="cd03784">
    <property type="entry name" value="GT1_Gtf-like"/>
    <property type="match status" value="1"/>
</dbReference>
<evidence type="ECO:0000256" key="4">
    <source>
        <dbReference type="RuleBase" id="RU003718"/>
    </source>
</evidence>
<evidence type="ECO:0000256" key="6">
    <source>
        <dbReference type="SAM" id="Coils"/>
    </source>
</evidence>
<reference evidence="7 8" key="1">
    <citation type="submission" date="2020-04" db="EMBL/GenBank/DDBJ databases">
        <title>Plant Genome Project.</title>
        <authorList>
            <person name="Zhang R.-G."/>
        </authorList>
    </citation>
    <scope>NUCLEOTIDE SEQUENCE [LARGE SCALE GENOMIC DNA]</scope>
    <source>
        <strain evidence="7">YNK0</strain>
        <tissue evidence="7">Leaf</tissue>
    </source>
</reference>
<evidence type="ECO:0000256" key="2">
    <source>
        <dbReference type="ARBA" id="ARBA00022676"/>
    </source>
</evidence>
<gene>
    <name evidence="7" type="ORF">HHK36_032825</name>
</gene>